<accession>A0A2P2KC28</accession>
<organism evidence="2">
    <name type="scientific">Rhizophora mucronata</name>
    <name type="common">Asiatic mangrove</name>
    <dbReference type="NCBI Taxonomy" id="61149"/>
    <lineage>
        <taxon>Eukaryota</taxon>
        <taxon>Viridiplantae</taxon>
        <taxon>Streptophyta</taxon>
        <taxon>Embryophyta</taxon>
        <taxon>Tracheophyta</taxon>
        <taxon>Spermatophyta</taxon>
        <taxon>Magnoliopsida</taxon>
        <taxon>eudicotyledons</taxon>
        <taxon>Gunneridae</taxon>
        <taxon>Pentapetalae</taxon>
        <taxon>rosids</taxon>
        <taxon>fabids</taxon>
        <taxon>Malpighiales</taxon>
        <taxon>Rhizophoraceae</taxon>
        <taxon>Rhizophora</taxon>
    </lineage>
</organism>
<protein>
    <submittedName>
        <fullName evidence="2">Uncharacterized protein</fullName>
    </submittedName>
</protein>
<reference evidence="2" key="1">
    <citation type="submission" date="2018-02" db="EMBL/GenBank/DDBJ databases">
        <title>Rhizophora mucronata_Transcriptome.</title>
        <authorList>
            <person name="Meera S.P."/>
            <person name="Sreeshan A."/>
            <person name="Augustine A."/>
        </authorList>
    </citation>
    <scope>NUCLEOTIDE SEQUENCE</scope>
    <source>
        <tissue evidence="2">Leaf</tissue>
    </source>
</reference>
<dbReference type="AlphaFoldDB" id="A0A2P2KC28"/>
<proteinExistence type="predicted"/>
<name>A0A2P2KC28_RHIMU</name>
<keyword evidence="1" id="KW-1133">Transmembrane helix</keyword>
<keyword evidence="1" id="KW-0472">Membrane</keyword>
<keyword evidence="1" id="KW-0812">Transmembrane</keyword>
<feature type="transmembrane region" description="Helical" evidence="1">
    <location>
        <begin position="59"/>
        <end position="79"/>
    </location>
</feature>
<evidence type="ECO:0000313" key="2">
    <source>
        <dbReference type="EMBL" id="MBX03211.1"/>
    </source>
</evidence>
<sequence length="85" mass="9545">MISFFYCIHLLLLSFTILILHSFLSLHSLFGFSSHLTTTAPPTTRPPLPTGAAHKKIPVALFPSIFSLFPLFPLLLSYITCSWPR</sequence>
<dbReference type="EMBL" id="GGEC01022727">
    <property type="protein sequence ID" value="MBX03211.1"/>
    <property type="molecule type" value="Transcribed_RNA"/>
</dbReference>
<evidence type="ECO:0000256" key="1">
    <source>
        <dbReference type="SAM" id="Phobius"/>
    </source>
</evidence>